<sequence length="29" mass="3237">MPELFLKIVDNILVDLKGLGQNVWIDVGP</sequence>
<name>A0A2P2JVC5_RHIMU</name>
<accession>A0A2P2JVC5</accession>
<protein>
    <submittedName>
        <fullName evidence="1">Putative germin-like protein 12-3</fullName>
    </submittedName>
</protein>
<organism evidence="1">
    <name type="scientific">Rhizophora mucronata</name>
    <name type="common">Asiatic mangrove</name>
    <dbReference type="NCBI Taxonomy" id="61149"/>
    <lineage>
        <taxon>Eukaryota</taxon>
        <taxon>Viridiplantae</taxon>
        <taxon>Streptophyta</taxon>
        <taxon>Embryophyta</taxon>
        <taxon>Tracheophyta</taxon>
        <taxon>Spermatophyta</taxon>
        <taxon>Magnoliopsida</taxon>
        <taxon>eudicotyledons</taxon>
        <taxon>Gunneridae</taxon>
        <taxon>Pentapetalae</taxon>
        <taxon>rosids</taxon>
        <taxon>fabids</taxon>
        <taxon>Malpighiales</taxon>
        <taxon>Rhizophoraceae</taxon>
        <taxon>Rhizophora</taxon>
    </lineage>
</organism>
<reference evidence="1" key="1">
    <citation type="submission" date="2018-02" db="EMBL/GenBank/DDBJ databases">
        <title>Rhizophora mucronata_Transcriptome.</title>
        <authorList>
            <person name="Meera S.P."/>
            <person name="Sreeshan A."/>
            <person name="Augustine A."/>
        </authorList>
    </citation>
    <scope>NUCLEOTIDE SEQUENCE</scope>
    <source>
        <tissue evidence="1">Leaf</tissue>
    </source>
</reference>
<evidence type="ECO:0000313" key="1">
    <source>
        <dbReference type="EMBL" id="MBW97436.1"/>
    </source>
</evidence>
<dbReference type="EMBL" id="GGEC01016953">
    <property type="protein sequence ID" value="MBW97436.1"/>
    <property type="molecule type" value="Transcribed_RNA"/>
</dbReference>
<proteinExistence type="predicted"/>
<dbReference type="AlphaFoldDB" id="A0A2P2JVC5"/>